<dbReference type="AlphaFoldDB" id="A0A6M2DC20"/>
<evidence type="ECO:0000313" key="2">
    <source>
        <dbReference type="EMBL" id="NOV43404.1"/>
    </source>
</evidence>
<proteinExistence type="predicted"/>
<evidence type="ECO:0000256" key="1">
    <source>
        <dbReference type="SAM" id="Phobius"/>
    </source>
</evidence>
<accession>A0A6M2DC20</accession>
<feature type="transmembrane region" description="Helical" evidence="1">
    <location>
        <begin position="58"/>
        <end position="74"/>
    </location>
</feature>
<keyword evidence="1" id="KW-0472">Membrane</keyword>
<protein>
    <submittedName>
        <fullName evidence="2">Uncharacterized protein</fullName>
    </submittedName>
</protein>
<sequence>MCMQVFSILCLGLSLGILFSLSKKRQAFVLQSYLLMYLSLLAFRDRCSSLSCETLNQVWNMAMISPLFFALWSLW</sequence>
<reference evidence="2" key="1">
    <citation type="submission" date="2019-09" db="EMBL/GenBank/DDBJ databases">
        <title>Organ-specific transcriptomic study of the physiology of the cattle tick, Rhipicephalus microplus.</title>
        <authorList>
            <person name="Tirloni L."/>
            <person name="Braz G."/>
            <person name="Gandara A.C.P."/>
            <person name="Sabadin G.A."/>
            <person name="da Silva R.M."/>
            <person name="Guizzo M.G."/>
            <person name="Machado J.A."/>
            <person name="Costa E.P."/>
            <person name="Gomes H.F."/>
            <person name="Moraes J."/>
            <person name="Mota M.B.S."/>
            <person name="Mesquita R.D."/>
            <person name="Alvarenga P.H."/>
            <person name="Alves F."/>
            <person name="Seixas A."/>
            <person name="da Fonseca R.N."/>
            <person name="Fogaca A."/>
            <person name="Logullo C."/>
            <person name="Tanaka A."/>
            <person name="Daffre S."/>
            <person name="Termignoni C."/>
            <person name="Vaz I.S.Jr."/>
            <person name="Oliveira P.L."/>
            <person name="Ribeiro J.M."/>
        </authorList>
    </citation>
    <scope>NUCLEOTIDE SEQUENCE</scope>
    <source>
        <strain evidence="2">Porto Alegre</strain>
    </source>
</reference>
<name>A0A6M2DC20_RHIMP</name>
<dbReference type="EMBL" id="GHWJ01010667">
    <property type="protein sequence ID" value="NOV43404.1"/>
    <property type="molecule type" value="Transcribed_RNA"/>
</dbReference>
<keyword evidence="1" id="KW-0812">Transmembrane</keyword>
<organism evidence="2">
    <name type="scientific">Rhipicephalus microplus</name>
    <name type="common">Cattle tick</name>
    <name type="synonym">Boophilus microplus</name>
    <dbReference type="NCBI Taxonomy" id="6941"/>
    <lineage>
        <taxon>Eukaryota</taxon>
        <taxon>Metazoa</taxon>
        <taxon>Ecdysozoa</taxon>
        <taxon>Arthropoda</taxon>
        <taxon>Chelicerata</taxon>
        <taxon>Arachnida</taxon>
        <taxon>Acari</taxon>
        <taxon>Parasitiformes</taxon>
        <taxon>Ixodida</taxon>
        <taxon>Ixodoidea</taxon>
        <taxon>Ixodidae</taxon>
        <taxon>Rhipicephalinae</taxon>
        <taxon>Rhipicephalus</taxon>
        <taxon>Boophilus</taxon>
    </lineage>
</organism>
<keyword evidence="1" id="KW-1133">Transmembrane helix</keyword>